<dbReference type="PRINTS" id="PR01217">
    <property type="entry name" value="PRICHEXTENSN"/>
</dbReference>
<feature type="region of interest" description="Disordered" evidence="1">
    <location>
        <begin position="1"/>
        <end position="218"/>
    </location>
</feature>
<feature type="compositionally biased region" description="Pro residues" evidence="1">
    <location>
        <begin position="47"/>
        <end position="58"/>
    </location>
</feature>
<reference evidence="2" key="3">
    <citation type="submission" date="2025-09" db="UniProtKB">
        <authorList>
            <consortium name="Ensembl"/>
        </authorList>
    </citation>
    <scope>IDENTIFICATION</scope>
</reference>
<evidence type="ECO:0000313" key="3">
    <source>
        <dbReference type="Proteomes" id="UP000007875"/>
    </source>
</evidence>
<protein>
    <submittedName>
        <fullName evidence="2">Uncharacterized protein</fullName>
    </submittedName>
</protein>
<dbReference type="AlphaFoldDB" id="H2YN11"/>
<dbReference type="eggNOG" id="ENOG502SCFD">
    <property type="taxonomic scope" value="Eukaryota"/>
</dbReference>
<feature type="compositionally biased region" description="Pro residues" evidence="1">
    <location>
        <begin position="125"/>
        <end position="135"/>
    </location>
</feature>
<dbReference type="InParanoid" id="H2YN11"/>
<proteinExistence type="predicted"/>
<feature type="compositionally biased region" description="Polar residues" evidence="1">
    <location>
        <begin position="1"/>
        <end position="15"/>
    </location>
</feature>
<accession>H2YN11</accession>
<sequence length="218" mass="24400">MNQQWGGNTHPSNRQPAIPPREEENTYLPIDQPTSIGERGRGMMPPNTRPPVQPPFPNRYPVNPRSPHDRPNFDRPQHERFPFDRPPMDRPPMDRPSTDRPAMPVPPPFIQPEEPDTYEPVNAPTRPPPAIPQLPPTNFGTRSPGSSFNSNRSIGFSPPVSFKESGMSQNHSPYRNGSRDSTSSGEHSDPPQPSPGIPKTQVPKHHGFQLPKNDQTSK</sequence>
<dbReference type="Proteomes" id="UP000007875">
    <property type="component" value="Unassembled WGS sequence"/>
</dbReference>
<dbReference type="Ensembl" id="ENSCSAVT00000006799.1">
    <property type="protein sequence ID" value="ENSCSAVP00000006713.1"/>
    <property type="gene ID" value="ENSCSAVG00000004019.1"/>
</dbReference>
<organism evidence="2 3">
    <name type="scientific">Ciona savignyi</name>
    <name type="common">Pacific transparent sea squirt</name>
    <dbReference type="NCBI Taxonomy" id="51511"/>
    <lineage>
        <taxon>Eukaryota</taxon>
        <taxon>Metazoa</taxon>
        <taxon>Chordata</taxon>
        <taxon>Tunicata</taxon>
        <taxon>Ascidiacea</taxon>
        <taxon>Phlebobranchia</taxon>
        <taxon>Cionidae</taxon>
        <taxon>Ciona</taxon>
    </lineage>
</organism>
<feature type="compositionally biased region" description="Basic and acidic residues" evidence="1">
    <location>
        <begin position="66"/>
        <end position="98"/>
    </location>
</feature>
<dbReference type="HOGENOM" id="CLU_1269426_0_0_1"/>
<evidence type="ECO:0000256" key="1">
    <source>
        <dbReference type="SAM" id="MobiDB-lite"/>
    </source>
</evidence>
<evidence type="ECO:0000313" key="2">
    <source>
        <dbReference type="Ensembl" id="ENSCSAVP00000006713.1"/>
    </source>
</evidence>
<reference evidence="3" key="1">
    <citation type="submission" date="2003-08" db="EMBL/GenBank/DDBJ databases">
        <authorList>
            <person name="Birren B."/>
            <person name="Nusbaum C."/>
            <person name="Abebe A."/>
            <person name="Abouelleil A."/>
            <person name="Adekoya E."/>
            <person name="Ait-zahra M."/>
            <person name="Allen N."/>
            <person name="Allen T."/>
            <person name="An P."/>
            <person name="Anderson M."/>
            <person name="Anderson S."/>
            <person name="Arachchi H."/>
            <person name="Armbruster J."/>
            <person name="Bachantsang P."/>
            <person name="Baldwin J."/>
            <person name="Barry A."/>
            <person name="Bayul T."/>
            <person name="Blitshsteyn B."/>
            <person name="Bloom T."/>
            <person name="Blye J."/>
            <person name="Boguslavskiy L."/>
            <person name="Borowsky M."/>
            <person name="Boukhgalter B."/>
            <person name="Brunache A."/>
            <person name="Butler J."/>
            <person name="Calixte N."/>
            <person name="Calvo S."/>
            <person name="Camarata J."/>
            <person name="Campo K."/>
            <person name="Chang J."/>
            <person name="Cheshatsang Y."/>
            <person name="Citroen M."/>
            <person name="Collymore A."/>
            <person name="Considine T."/>
            <person name="Cook A."/>
            <person name="Cooke P."/>
            <person name="Corum B."/>
            <person name="Cuomo C."/>
            <person name="David R."/>
            <person name="Dawoe T."/>
            <person name="Degray S."/>
            <person name="Dodge S."/>
            <person name="Dooley K."/>
            <person name="Dorje P."/>
            <person name="Dorjee K."/>
            <person name="Dorris L."/>
            <person name="Duffey N."/>
            <person name="Dupes A."/>
            <person name="Elkins T."/>
            <person name="Engels R."/>
            <person name="Erickson J."/>
            <person name="Farina A."/>
            <person name="Faro S."/>
            <person name="Ferreira P."/>
            <person name="Fischer H."/>
            <person name="Fitzgerald M."/>
            <person name="Foley K."/>
            <person name="Gage D."/>
            <person name="Galagan J."/>
            <person name="Gearin G."/>
            <person name="Gnerre S."/>
            <person name="Gnirke A."/>
            <person name="Goyette A."/>
            <person name="Graham J."/>
            <person name="Grandbois E."/>
            <person name="Gyaltsen K."/>
            <person name="Hafez N."/>
            <person name="Hagopian D."/>
            <person name="Hagos B."/>
            <person name="Hall J."/>
            <person name="Hatcher B."/>
            <person name="Heller A."/>
            <person name="Higgins H."/>
            <person name="Honan T."/>
            <person name="Horn A."/>
            <person name="Houde N."/>
            <person name="Hughes L."/>
            <person name="Hulme W."/>
            <person name="Husby E."/>
            <person name="Iliev I."/>
            <person name="Jaffe D."/>
            <person name="Jones C."/>
            <person name="Kamal M."/>
            <person name="Kamat A."/>
            <person name="Kamvysselis M."/>
            <person name="Karlsson E."/>
            <person name="Kells C."/>
            <person name="Kieu A."/>
            <person name="Kisner P."/>
            <person name="Kodira C."/>
            <person name="Kulbokas E."/>
            <person name="Labutti K."/>
            <person name="Lama D."/>
            <person name="Landers T."/>
            <person name="Leger J."/>
            <person name="Levine S."/>
            <person name="Lewis D."/>
            <person name="Lewis T."/>
            <person name="Lindblad-toh K."/>
            <person name="Liu X."/>
            <person name="Lokyitsang T."/>
            <person name="Lokyitsang Y."/>
            <person name="Lucien O."/>
            <person name="Lui A."/>
            <person name="Ma L.J."/>
            <person name="Mabbitt R."/>
            <person name="Macdonald J."/>
            <person name="Maclean C."/>
            <person name="Major J."/>
            <person name="Manning J."/>
            <person name="Marabella R."/>
            <person name="Maru K."/>
            <person name="Matthews C."/>
            <person name="Mauceli E."/>
            <person name="Mccarthy M."/>
            <person name="Mcdonough S."/>
            <person name="Mcghee T."/>
            <person name="Meldrim J."/>
            <person name="Meneus L."/>
            <person name="Mesirov J."/>
            <person name="Mihalev A."/>
            <person name="Mihova T."/>
            <person name="Mikkelsen T."/>
            <person name="Mlenga V."/>
            <person name="Moru K."/>
            <person name="Mozes J."/>
            <person name="Mulrain L."/>
            <person name="Munson G."/>
            <person name="Naylor J."/>
            <person name="Newes C."/>
            <person name="Nguyen C."/>
            <person name="Nguyen N."/>
            <person name="Nguyen T."/>
            <person name="Nicol R."/>
            <person name="Nielsen C."/>
            <person name="Nizzari M."/>
            <person name="Norbu C."/>
            <person name="Norbu N."/>
            <person name="O'donnell P."/>
            <person name="Okoawo O."/>
            <person name="O'leary S."/>
            <person name="Omotosho B."/>
            <person name="O'neill K."/>
            <person name="Osman S."/>
            <person name="Parker S."/>
            <person name="Perrin D."/>
            <person name="Phunkhang P."/>
            <person name="Piqani B."/>
            <person name="Purcell S."/>
            <person name="Rachupka T."/>
            <person name="Ramasamy U."/>
            <person name="Rameau R."/>
            <person name="Ray V."/>
            <person name="Raymond C."/>
            <person name="Retta R."/>
            <person name="Richardson S."/>
            <person name="Rise C."/>
            <person name="Rodriguez J."/>
            <person name="Rogers J."/>
            <person name="Rogov P."/>
            <person name="Rutman M."/>
            <person name="Schupbach R."/>
            <person name="Seaman C."/>
            <person name="Settipalli S."/>
            <person name="Sharpe T."/>
            <person name="Sheridan J."/>
            <person name="Sherpa N."/>
            <person name="Shi J."/>
            <person name="Smirnov S."/>
            <person name="Smith C."/>
            <person name="Sougnez C."/>
            <person name="Spencer B."/>
            <person name="Stalker J."/>
            <person name="Stange-thomann N."/>
            <person name="Stavropoulos S."/>
            <person name="Stetson K."/>
            <person name="Stone C."/>
            <person name="Stone S."/>
            <person name="Stubbs M."/>
            <person name="Talamas J."/>
            <person name="Tchuinga P."/>
            <person name="Tenzing P."/>
            <person name="Tesfaye S."/>
            <person name="Theodore J."/>
            <person name="Thoulutsang Y."/>
            <person name="Topham K."/>
            <person name="Towey S."/>
            <person name="Tsamla T."/>
            <person name="Tsomo N."/>
            <person name="Vallee D."/>
            <person name="Vassiliev H."/>
            <person name="Venkataraman V."/>
            <person name="Vinson J."/>
            <person name="Vo A."/>
            <person name="Wade C."/>
            <person name="Wang S."/>
            <person name="Wangchuk T."/>
            <person name="Wangdi T."/>
            <person name="Whittaker C."/>
            <person name="Wilkinson J."/>
            <person name="Wu Y."/>
            <person name="Wyman D."/>
            <person name="Yadav S."/>
            <person name="Yang S."/>
            <person name="Yang X."/>
            <person name="Yeager S."/>
            <person name="Yee E."/>
            <person name="Young G."/>
            <person name="Zainoun J."/>
            <person name="Zembeck L."/>
            <person name="Zimmer A."/>
            <person name="Zody M."/>
            <person name="Lander E."/>
        </authorList>
    </citation>
    <scope>NUCLEOTIDE SEQUENCE [LARGE SCALE GENOMIC DNA]</scope>
</reference>
<keyword evidence="3" id="KW-1185">Reference proteome</keyword>
<name>H2YN11_CIOSA</name>
<reference evidence="2" key="2">
    <citation type="submission" date="2025-08" db="UniProtKB">
        <authorList>
            <consortium name="Ensembl"/>
        </authorList>
    </citation>
    <scope>IDENTIFICATION</scope>
</reference>
<feature type="compositionally biased region" description="Polar residues" evidence="1">
    <location>
        <begin position="136"/>
        <end position="154"/>
    </location>
</feature>
<feature type="compositionally biased region" description="Polar residues" evidence="1">
    <location>
        <begin position="166"/>
        <end position="185"/>
    </location>
</feature>